<dbReference type="EMBL" id="LVVM01005480">
    <property type="protein sequence ID" value="OJA10433.1"/>
    <property type="molecule type" value="Genomic_DNA"/>
</dbReference>
<feature type="compositionally biased region" description="Polar residues" evidence="1">
    <location>
        <begin position="34"/>
        <end position="45"/>
    </location>
</feature>
<feature type="compositionally biased region" description="Polar residues" evidence="1">
    <location>
        <begin position="15"/>
        <end position="24"/>
    </location>
</feature>
<evidence type="ECO:0000313" key="3">
    <source>
        <dbReference type="Proteomes" id="UP000183567"/>
    </source>
</evidence>
<dbReference type="AlphaFoldDB" id="A0A1J8Q9Y7"/>
<evidence type="ECO:0000256" key="1">
    <source>
        <dbReference type="SAM" id="MobiDB-lite"/>
    </source>
</evidence>
<name>A0A1J8Q9Y7_9AGAM</name>
<dbReference type="Proteomes" id="UP000183567">
    <property type="component" value="Unassembled WGS sequence"/>
</dbReference>
<gene>
    <name evidence="2" type="ORF">AZE42_10466</name>
</gene>
<proteinExistence type="predicted"/>
<feature type="region of interest" description="Disordered" evidence="1">
    <location>
        <begin position="118"/>
        <end position="143"/>
    </location>
</feature>
<evidence type="ECO:0000313" key="2">
    <source>
        <dbReference type="EMBL" id="OJA10433.1"/>
    </source>
</evidence>
<reference evidence="2 3" key="1">
    <citation type="submission" date="2016-03" db="EMBL/GenBank/DDBJ databases">
        <title>Comparative genomics of the ectomycorrhizal sister species Rhizopogon vinicolor and Rhizopogon vesiculosus (Basidiomycota: Boletales) reveals a divergence of the mating type B locus.</title>
        <authorList>
            <person name="Mujic A.B."/>
            <person name="Kuo A."/>
            <person name="Tritt A."/>
            <person name="Lipzen A."/>
            <person name="Chen C."/>
            <person name="Johnson J."/>
            <person name="Sharma A."/>
            <person name="Barry K."/>
            <person name="Grigoriev I.V."/>
            <person name="Spatafora J.W."/>
        </authorList>
    </citation>
    <scope>NUCLEOTIDE SEQUENCE [LARGE SCALE GENOMIC DNA]</scope>
    <source>
        <strain evidence="2 3">AM-OR11-056</strain>
    </source>
</reference>
<comment type="caution">
    <text evidence="2">The sequence shown here is derived from an EMBL/GenBank/DDBJ whole genome shotgun (WGS) entry which is preliminary data.</text>
</comment>
<feature type="region of interest" description="Disordered" evidence="1">
    <location>
        <begin position="159"/>
        <end position="186"/>
    </location>
</feature>
<feature type="compositionally biased region" description="Polar residues" evidence="1">
    <location>
        <begin position="163"/>
        <end position="177"/>
    </location>
</feature>
<keyword evidence="3" id="KW-1185">Reference proteome</keyword>
<feature type="region of interest" description="Disordered" evidence="1">
    <location>
        <begin position="1"/>
        <end position="70"/>
    </location>
</feature>
<sequence length="186" mass="19293">MGPQSFLKAGHPVTRGTSSRVGQSRSHEPPTADVTLQTSSQTSKKLVSGQEAIVQETPMRGGPAVTGKGPGPVVKTLPLCSKPVGVNHPDTSTPAQEDVSLPYNHTAAVPLPSSLVLPQLEPAPASSGEPLQSTANEHVPRDVNRPCVDATSLSCIARDSPNPFLSSPCGSLLTPSRPSYKAMTDS</sequence>
<accession>A0A1J8Q9Y7</accession>
<protein>
    <submittedName>
        <fullName evidence="2">Uncharacterized protein</fullName>
    </submittedName>
</protein>
<organism evidence="2 3">
    <name type="scientific">Rhizopogon vesiculosus</name>
    <dbReference type="NCBI Taxonomy" id="180088"/>
    <lineage>
        <taxon>Eukaryota</taxon>
        <taxon>Fungi</taxon>
        <taxon>Dikarya</taxon>
        <taxon>Basidiomycota</taxon>
        <taxon>Agaricomycotina</taxon>
        <taxon>Agaricomycetes</taxon>
        <taxon>Agaricomycetidae</taxon>
        <taxon>Boletales</taxon>
        <taxon>Suillineae</taxon>
        <taxon>Rhizopogonaceae</taxon>
        <taxon>Rhizopogon</taxon>
    </lineage>
</organism>